<dbReference type="AlphaFoldDB" id="X6LUH5"/>
<feature type="transmembrane region" description="Helical" evidence="1">
    <location>
        <begin position="44"/>
        <end position="66"/>
    </location>
</feature>
<organism evidence="2 3">
    <name type="scientific">Reticulomyxa filosa</name>
    <dbReference type="NCBI Taxonomy" id="46433"/>
    <lineage>
        <taxon>Eukaryota</taxon>
        <taxon>Sar</taxon>
        <taxon>Rhizaria</taxon>
        <taxon>Retaria</taxon>
        <taxon>Foraminifera</taxon>
        <taxon>Monothalamids</taxon>
        <taxon>Reticulomyxidae</taxon>
        <taxon>Reticulomyxa</taxon>
    </lineage>
</organism>
<accession>X6LUH5</accession>
<sequence length="248" mass="29141">WSDKTLESLKKIFEQPSINWNLLEDVFNIIIDIPVRMDSNRYVFAQYLFCTPLFFFFSFSTQFCLFMSKTIRGKKKHSLKSDTIEKTSKSKPDIEAKPDVESEIKIGVEIEAKGEKQETNEAKNPEEISDKNLQTLLIHHLEHCFLCIPWLSLLTVQGEKKPKILIDLEIFVKESLHKLMMTTTKTRKMTSKTIDTVEKYKEFVHLKELYVTVSVHYKFDENRTSYNNSVAFAKTGIWSHFQMHRKNT</sequence>
<comment type="caution">
    <text evidence="2">The sequence shown here is derived from an EMBL/GenBank/DDBJ whole genome shotgun (WGS) entry which is preliminary data.</text>
</comment>
<feature type="non-terminal residue" evidence="2">
    <location>
        <position position="1"/>
    </location>
</feature>
<evidence type="ECO:0000313" key="3">
    <source>
        <dbReference type="Proteomes" id="UP000023152"/>
    </source>
</evidence>
<keyword evidence="1" id="KW-0812">Transmembrane</keyword>
<dbReference type="EMBL" id="ASPP01028625">
    <property type="protein sequence ID" value="ETO05026.1"/>
    <property type="molecule type" value="Genomic_DNA"/>
</dbReference>
<keyword evidence="1" id="KW-0472">Membrane</keyword>
<evidence type="ECO:0000256" key="1">
    <source>
        <dbReference type="SAM" id="Phobius"/>
    </source>
</evidence>
<evidence type="ECO:0000313" key="2">
    <source>
        <dbReference type="EMBL" id="ETO05026.1"/>
    </source>
</evidence>
<protein>
    <submittedName>
        <fullName evidence="2">Uncharacterized protein</fullName>
    </submittedName>
</protein>
<dbReference type="Proteomes" id="UP000023152">
    <property type="component" value="Unassembled WGS sequence"/>
</dbReference>
<proteinExistence type="predicted"/>
<keyword evidence="3" id="KW-1185">Reference proteome</keyword>
<reference evidence="2 3" key="1">
    <citation type="journal article" date="2013" name="Curr. Biol.">
        <title>The Genome of the Foraminiferan Reticulomyxa filosa.</title>
        <authorList>
            <person name="Glockner G."/>
            <person name="Hulsmann N."/>
            <person name="Schleicher M."/>
            <person name="Noegel A.A."/>
            <person name="Eichinger L."/>
            <person name="Gallinger C."/>
            <person name="Pawlowski J."/>
            <person name="Sierra R."/>
            <person name="Euteneuer U."/>
            <person name="Pillet L."/>
            <person name="Moustafa A."/>
            <person name="Platzer M."/>
            <person name="Groth M."/>
            <person name="Szafranski K."/>
            <person name="Schliwa M."/>
        </authorList>
    </citation>
    <scope>NUCLEOTIDE SEQUENCE [LARGE SCALE GENOMIC DNA]</scope>
</reference>
<keyword evidence="1" id="KW-1133">Transmembrane helix</keyword>
<name>X6LUH5_RETFI</name>
<gene>
    <name evidence="2" type="ORF">RFI_32370</name>
</gene>